<keyword evidence="6 9" id="KW-1133">Transmembrane helix</keyword>
<feature type="transmembrane region" description="Helical" evidence="9">
    <location>
        <begin position="183"/>
        <end position="216"/>
    </location>
</feature>
<dbReference type="EMBL" id="WEGK01000002">
    <property type="protein sequence ID" value="MQY18352.1"/>
    <property type="molecule type" value="Genomic_DNA"/>
</dbReference>
<feature type="transmembrane region" description="Helical" evidence="9">
    <location>
        <begin position="129"/>
        <end position="152"/>
    </location>
</feature>
<feature type="transmembrane region" description="Helical" evidence="9">
    <location>
        <begin position="29"/>
        <end position="52"/>
    </location>
</feature>
<dbReference type="GO" id="GO:0010041">
    <property type="term" value="P:response to iron(III) ion"/>
    <property type="evidence" value="ECO:0007669"/>
    <property type="project" value="TreeGrafter"/>
</dbReference>
<feature type="domain" description="Putative mannosyltransferase YkcA/B-like C-terminal" evidence="11">
    <location>
        <begin position="583"/>
        <end position="672"/>
    </location>
</feature>
<dbReference type="PANTHER" id="PTHR33908">
    <property type="entry name" value="MANNOSYLTRANSFERASE YKCB-RELATED"/>
    <property type="match status" value="1"/>
</dbReference>
<name>A0A7K0CZH5_9NOCA</name>
<comment type="caution">
    <text evidence="12">The sequence shown here is derived from an EMBL/GenBank/DDBJ whole genome shotgun (WGS) entry which is preliminary data.</text>
</comment>
<evidence type="ECO:0000256" key="2">
    <source>
        <dbReference type="ARBA" id="ARBA00022475"/>
    </source>
</evidence>
<evidence type="ECO:0000259" key="11">
    <source>
        <dbReference type="Pfam" id="PF24878"/>
    </source>
</evidence>
<dbReference type="AlphaFoldDB" id="A0A7K0CZH5"/>
<feature type="transmembrane region" description="Helical" evidence="9">
    <location>
        <begin position="228"/>
        <end position="249"/>
    </location>
</feature>
<dbReference type="GO" id="GO:0009103">
    <property type="term" value="P:lipopolysaccharide biosynthetic process"/>
    <property type="evidence" value="ECO:0007669"/>
    <property type="project" value="UniProtKB-ARBA"/>
</dbReference>
<feature type="transmembrane region" description="Helical" evidence="9">
    <location>
        <begin position="387"/>
        <end position="407"/>
    </location>
</feature>
<feature type="domain" description="Glycosyltransferase RgtA/B/C/D-like" evidence="10">
    <location>
        <begin position="84"/>
        <end position="241"/>
    </location>
</feature>
<feature type="compositionally biased region" description="Gly residues" evidence="8">
    <location>
        <begin position="509"/>
        <end position="525"/>
    </location>
</feature>
<dbReference type="InterPro" id="IPR038731">
    <property type="entry name" value="RgtA/B/C-like"/>
</dbReference>
<feature type="compositionally biased region" description="Low complexity" evidence="8">
    <location>
        <begin position="547"/>
        <end position="566"/>
    </location>
</feature>
<feature type="region of interest" description="Disordered" evidence="8">
    <location>
        <begin position="1"/>
        <end position="23"/>
    </location>
</feature>
<feature type="transmembrane region" description="Helical" evidence="9">
    <location>
        <begin position="333"/>
        <end position="352"/>
    </location>
</feature>
<accession>A0A7K0CZH5</accession>
<dbReference type="RefSeq" id="WP_153408479.1">
    <property type="nucleotide sequence ID" value="NZ_WEGK01000002.1"/>
</dbReference>
<keyword evidence="4" id="KW-0808">Transferase</keyword>
<feature type="transmembrane region" description="Helical" evidence="9">
    <location>
        <begin position="358"/>
        <end position="380"/>
    </location>
</feature>
<feature type="transmembrane region" description="Helical" evidence="9">
    <location>
        <begin position="304"/>
        <end position="321"/>
    </location>
</feature>
<feature type="compositionally biased region" description="Polar residues" evidence="8">
    <location>
        <begin position="532"/>
        <end position="546"/>
    </location>
</feature>
<feature type="compositionally biased region" description="Low complexity" evidence="8">
    <location>
        <begin position="1"/>
        <end position="15"/>
    </location>
</feature>
<evidence type="ECO:0000256" key="6">
    <source>
        <dbReference type="ARBA" id="ARBA00022989"/>
    </source>
</evidence>
<keyword evidence="7 9" id="KW-0472">Membrane</keyword>
<feature type="region of interest" description="Disordered" evidence="8">
    <location>
        <begin position="485"/>
        <end position="580"/>
    </location>
</feature>
<dbReference type="InterPro" id="IPR050297">
    <property type="entry name" value="LipidA_mod_glycosyltrf_83"/>
</dbReference>
<evidence type="ECO:0000313" key="12">
    <source>
        <dbReference type="EMBL" id="MQY18352.1"/>
    </source>
</evidence>
<dbReference type="PANTHER" id="PTHR33908:SF3">
    <property type="entry name" value="UNDECAPRENYL PHOSPHATE-ALPHA-4-AMINO-4-DEOXY-L-ARABINOSE ARABINOSYL TRANSFERASE"/>
    <property type="match status" value="1"/>
</dbReference>
<dbReference type="Pfam" id="PF24878">
    <property type="entry name" value="YkcB_C"/>
    <property type="match status" value="1"/>
</dbReference>
<dbReference type="Pfam" id="PF13231">
    <property type="entry name" value="PMT_2"/>
    <property type="match status" value="1"/>
</dbReference>
<dbReference type="GO" id="GO:0016763">
    <property type="term" value="F:pentosyltransferase activity"/>
    <property type="evidence" value="ECO:0007669"/>
    <property type="project" value="TreeGrafter"/>
</dbReference>
<keyword evidence="3" id="KW-0328">Glycosyltransferase</keyword>
<evidence type="ECO:0000256" key="9">
    <source>
        <dbReference type="SAM" id="Phobius"/>
    </source>
</evidence>
<organism evidence="12 13">
    <name type="scientific">Nocardia macrotermitis</name>
    <dbReference type="NCBI Taxonomy" id="2585198"/>
    <lineage>
        <taxon>Bacteria</taxon>
        <taxon>Bacillati</taxon>
        <taxon>Actinomycetota</taxon>
        <taxon>Actinomycetes</taxon>
        <taxon>Mycobacteriales</taxon>
        <taxon>Nocardiaceae</taxon>
        <taxon>Nocardia</taxon>
    </lineage>
</organism>
<evidence type="ECO:0000256" key="7">
    <source>
        <dbReference type="ARBA" id="ARBA00023136"/>
    </source>
</evidence>
<comment type="subcellular location">
    <subcellularLocation>
        <location evidence="1">Cell membrane</location>
        <topology evidence="1">Multi-pass membrane protein</topology>
    </subcellularLocation>
</comment>
<dbReference type="GO" id="GO:0005886">
    <property type="term" value="C:plasma membrane"/>
    <property type="evidence" value="ECO:0007669"/>
    <property type="project" value="UniProtKB-SubCell"/>
</dbReference>
<dbReference type="Proteomes" id="UP000438448">
    <property type="component" value="Unassembled WGS sequence"/>
</dbReference>
<evidence type="ECO:0000313" key="13">
    <source>
        <dbReference type="Proteomes" id="UP000438448"/>
    </source>
</evidence>
<evidence type="ECO:0000256" key="5">
    <source>
        <dbReference type="ARBA" id="ARBA00022692"/>
    </source>
</evidence>
<dbReference type="InterPro" id="IPR056785">
    <property type="entry name" value="YkcA/B-like_C"/>
</dbReference>
<feature type="transmembrane region" description="Helical" evidence="9">
    <location>
        <begin position="442"/>
        <end position="462"/>
    </location>
</feature>
<feature type="compositionally biased region" description="Gly residues" evidence="8">
    <location>
        <begin position="485"/>
        <end position="501"/>
    </location>
</feature>
<evidence type="ECO:0008006" key="14">
    <source>
        <dbReference type="Google" id="ProtNLM"/>
    </source>
</evidence>
<keyword evidence="5 9" id="KW-0812">Transmembrane</keyword>
<keyword evidence="2" id="KW-1003">Cell membrane</keyword>
<evidence type="ECO:0000256" key="1">
    <source>
        <dbReference type="ARBA" id="ARBA00004651"/>
    </source>
</evidence>
<gene>
    <name evidence="12" type="ORF">NRB20_14280</name>
</gene>
<protein>
    <recommendedName>
        <fullName evidence="14">Glycosyl transferase</fullName>
    </recommendedName>
</protein>
<reference evidence="12 13" key="1">
    <citation type="submission" date="2019-10" db="EMBL/GenBank/DDBJ databases">
        <title>Nocardia macrotermitis sp. nov. and Nocardia aurantia sp. nov., isolated from the gut of fungus growing-termite Macrotermes natalensis.</title>
        <authorList>
            <person name="Benndorf R."/>
            <person name="Schwitalla J."/>
            <person name="Martin K."/>
            <person name="De Beer W."/>
            <person name="Kaster A.-K."/>
            <person name="Vollmers J."/>
            <person name="Poulsen M."/>
            <person name="Beemelmanns C."/>
        </authorList>
    </citation>
    <scope>NUCLEOTIDE SEQUENCE [LARGE SCALE GENOMIC DNA]</scope>
    <source>
        <strain evidence="12 13">RB20</strain>
    </source>
</reference>
<evidence type="ECO:0000256" key="3">
    <source>
        <dbReference type="ARBA" id="ARBA00022676"/>
    </source>
</evidence>
<feature type="transmembrane region" description="Helical" evidence="9">
    <location>
        <begin position="413"/>
        <end position="435"/>
    </location>
</feature>
<evidence type="ECO:0000256" key="4">
    <source>
        <dbReference type="ARBA" id="ARBA00022679"/>
    </source>
</evidence>
<evidence type="ECO:0000259" key="10">
    <source>
        <dbReference type="Pfam" id="PF13231"/>
    </source>
</evidence>
<keyword evidence="13" id="KW-1185">Reference proteome</keyword>
<proteinExistence type="predicted"/>
<evidence type="ECO:0000256" key="8">
    <source>
        <dbReference type="SAM" id="MobiDB-lite"/>
    </source>
</evidence>
<dbReference type="OrthoDB" id="5241882at2"/>
<sequence length="691" mass="70635">MTETVTAEPGAAARPTPAPTPPGIPRERLLLAVLLIGTAAAYCWSLTSVGWANEFYAAAVQSGTLSWKAFFFGSLDPGNIVTVDKTPLSLWPMELSGRIFGFGSASMLAPEVLLGVGSVALLWATVRRVFGPAAGLLAGLVLAVTPVAVVMFRFNNPDATLTFLIIAAAWAMTRALGDGRWRWLLLCGAFVGLGFLAKQLQVMLVVPGLALAYLVAGPPRLGKRIAQLFAAVAGLLVAAGWWVLIAQVWPASSRPYFGGSENNSILDLTVGYNGIQRLDTAGFGPRAGEPGITRLFGPELAGQITWLAPAALVLGVAGIVLRGKRSRTDDVRGALLLWGGWLVVSGLVFSFMNGTFHQYYTMTMAPAVAALVGGGAVLLWRAREKSWVRGVFMVSVVFTVAMSWITLSRTPDFVPWLRWVVLVVGVVAAVGLTVWTSGRLAVAAVVAAVLAGVAGPVAYSAYTLVASQGGGGGMASAGPQVPGAGFGFGGGHKGPGDGGPGKDAQAGGAQPGGARPGGVQSGGAQPGDAQSGGAQSENAQPGNAQPGNAQPGNAQSGGAQAGDAAKPGGGHGGWDSGPSTQIVSMLKADAGHYTWAGAAVSSHGANSYQLASAVPVMAIGGFSGGDPAPTLAQFQQYVAQGRIHYFIAGEDHGPHGDDDSESTKISAWVQQHFTATTVDGTSVYDLTAAKG</sequence>
<feature type="transmembrane region" description="Helical" evidence="9">
    <location>
        <begin position="99"/>
        <end position="123"/>
    </location>
</feature>